<reference evidence="12 13" key="1">
    <citation type="journal article" date="2017" name="Curr. Biol.">
        <title>Genome architecture and evolution of a unichromosomal asexual nematode.</title>
        <authorList>
            <person name="Fradin H."/>
            <person name="Zegar C."/>
            <person name="Gutwein M."/>
            <person name="Lucas J."/>
            <person name="Kovtun M."/>
            <person name="Corcoran D."/>
            <person name="Baugh L.R."/>
            <person name="Kiontke K."/>
            <person name="Gunsalus K."/>
            <person name="Fitch D.H."/>
            <person name="Piano F."/>
        </authorList>
    </citation>
    <scope>NUCLEOTIDE SEQUENCE [LARGE SCALE GENOMIC DNA]</scope>
    <source>
        <strain evidence="12">PF1309</strain>
    </source>
</reference>
<evidence type="ECO:0000256" key="6">
    <source>
        <dbReference type="ARBA" id="ARBA00023170"/>
    </source>
</evidence>
<dbReference type="SUPFAM" id="SSF81321">
    <property type="entry name" value="Family A G protein-coupled receptor-like"/>
    <property type="match status" value="1"/>
</dbReference>
<organism evidence="12 13">
    <name type="scientific">Diploscapter pachys</name>
    <dbReference type="NCBI Taxonomy" id="2018661"/>
    <lineage>
        <taxon>Eukaryota</taxon>
        <taxon>Metazoa</taxon>
        <taxon>Ecdysozoa</taxon>
        <taxon>Nematoda</taxon>
        <taxon>Chromadorea</taxon>
        <taxon>Rhabditida</taxon>
        <taxon>Rhabditina</taxon>
        <taxon>Rhabditomorpha</taxon>
        <taxon>Rhabditoidea</taxon>
        <taxon>Rhabditidae</taxon>
        <taxon>Diploscapter</taxon>
    </lineage>
</organism>
<evidence type="ECO:0000256" key="5">
    <source>
        <dbReference type="ARBA" id="ARBA00023136"/>
    </source>
</evidence>
<dbReference type="OrthoDB" id="2105199at2759"/>
<dbReference type="InterPro" id="IPR017452">
    <property type="entry name" value="GPCR_Rhodpsn_7TM"/>
</dbReference>
<feature type="transmembrane region" description="Helical" evidence="10">
    <location>
        <begin position="221"/>
        <end position="239"/>
    </location>
</feature>
<keyword evidence="7" id="KW-0807">Transducer</keyword>
<evidence type="ECO:0000313" key="12">
    <source>
        <dbReference type="EMBL" id="PAV90531.1"/>
    </source>
</evidence>
<dbReference type="EMBL" id="LIAE01006371">
    <property type="protein sequence ID" value="PAV90531.1"/>
    <property type="molecule type" value="Genomic_DNA"/>
</dbReference>
<keyword evidence="8" id="KW-0844">Vision</keyword>
<dbReference type="PRINTS" id="PR00237">
    <property type="entry name" value="GPCRRHODOPSN"/>
</dbReference>
<keyword evidence="6" id="KW-0675">Receptor</keyword>
<dbReference type="PANTHER" id="PTHR24240">
    <property type="entry name" value="OPSIN"/>
    <property type="match status" value="1"/>
</dbReference>
<feature type="domain" description="G-protein coupled receptors family 1 profile" evidence="11">
    <location>
        <begin position="8"/>
        <end position="273"/>
    </location>
</feature>
<keyword evidence="8" id="KW-0716">Sensory transduction</keyword>
<feature type="region of interest" description="Disordered" evidence="9">
    <location>
        <begin position="328"/>
        <end position="356"/>
    </location>
</feature>
<evidence type="ECO:0000259" key="11">
    <source>
        <dbReference type="PROSITE" id="PS50262"/>
    </source>
</evidence>
<evidence type="ECO:0000256" key="1">
    <source>
        <dbReference type="ARBA" id="ARBA00004141"/>
    </source>
</evidence>
<dbReference type="InterPro" id="IPR050125">
    <property type="entry name" value="GPCR_opsins"/>
</dbReference>
<dbReference type="AlphaFoldDB" id="A0A2A2LWA6"/>
<dbReference type="GO" id="GO:0007601">
    <property type="term" value="P:visual perception"/>
    <property type="evidence" value="ECO:0007669"/>
    <property type="project" value="UniProtKB-KW"/>
</dbReference>
<evidence type="ECO:0000256" key="8">
    <source>
        <dbReference type="ARBA" id="ARBA00023305"/>
    </source>
</evidence>
<dbReference type="GO" id="GO:0004930">
    <property type="term" value="F:G protein-coupled receptor activity"/>
    <property type="evidence" value="ECO:0007669"/>
    <property type="project" value="UniProtKB-KW"/>
</dbReference>
<keyword evidence="13" id="KW-1185">Reference proteome</keyword>
<proteinExistence type="predicted"/>
<evidence type="ECO:0000256" key="2">
    <source>
        <dbReference type="ARBA" id="ARBA00022692"/>
    </source>
</evidence>
<keyword evidence="5 10" id="KW-0472">Membrane</keyword>
<dbReference type="Proteomes" id="UP000218231">
    <property type="component" value="Unassembled WGS sequence"/>
</dbReference>
<dbReference type="GO" id="GO:0016020">
    <property type="term" value="C:membrane"/>
    <property type="evidence" value="ECO:0007669"/>
    <property type="project" value="UniProtKB-SubCell"/>
</dbReference>
<feature type="transmembrane region" description="Helical" evidence="10">
    <location>
        <begin position="35"/>
        <end position="57"/>
    </location>
</feature>
<evidence type="ECO:0000256" key="7">
    <source>
        <dbReference type="ARBA" id="ARBA00023224"/>
    </source>
</evidence>
<accession>A0A2A2LWA6</accession>
<feature type="transmembrane region" description="Helical" evidence="10">
    <location>
        <begin position="165"/>
        <end position="191"/>
    </location>
</feature>
<evidence type="ECO:0000256" key="9">
    <source>
        <dbReference type="SAM" id="MobiDB-lite"/>
    </source>
</evidence>
<dbReference type="InterPro" id="IPR000276">
    <property type="entry name" value="GPCR_Rhodpsn"/>
</dbReference>
<dbReference type="Pfam" id="PF00001">
    <property type="entry name" value="7tm_1"/>
    <property type="match status" value="1"/>
</dbReference>
<gene>
    <name evidence="12" type="ORF">WR25_27169</name>
</gene>
<evidence type="ECO:0000313" key="13">
    <source>
        <dbReference type="Proteomes" id="UP000218231"/>
    </source>
</evidence>
<evidence type="ECO:0000256" key="3">
    <source>
        <dbReference type="ARBA" id="ARBA00022989"/>
    </source>
</evidence>
<comment type="subcellular location">
    <subcellularLocation>
        <location evidence="1">Membrane</location>
        <topology evidence="1">Multi-pass membrane protein</topology>
    </subcellularLocation>
</comment>
<feature type="transmembrane region" description="Helical" evidence="10">
    <location>
        <begin position="109"/>
        <end position="128"/>
    </location>
</feature>
<feature type="transmembrane region" description="Helical" evidence="10">
    <location>
        <begin position="251"/>
        <end position="275"/>
    </location>
</feature>
<dbReference type="Gene3D" id="1.20.1070.10">
    <property type="entry name" value="Rhodopsin 7-helix transmembrane proteins"/>
    <property type="match status" value="1"/>
</dbReference>
<dbReference type="PROSITE" id="PS50262">
    <property type="entry name" value="G_PROTEIN_RECEP_F1_2"/>
    <property type="match status" value="1"/>
</dbReference>
<keyword evidence="3 10" id="KW-1133">Transmembrane helix</keyword>
<name>A0A2A2LWA6_9BILA</name>
<keyword evidence="4" id="KW-0297">G-protein coupled receptor</keyword>
<dbReference type="STRING" id="2018661.A0A2A2LWA6"/>
<feature type="transmembrane region" description="Helical" evidence="10">
    <location>
        <begin position="77"/>
        <end position="97"/>
    </location>
</feature>
<keyword evidence="2 10" id="KW-0812">Transmembrane</keyword>
<evidence type="ECO:0000256" key="10">
    <source>
        <dbReference type="SAM" id="Phobius"/>
    </source>
</evidence>
<comment type="caution">
    <text evidence="12">The sequence shown here is derived from an EMBL/GenBank/DDBJ whole genome shotgun (WGS) entry which is preliminary data.</text>
</comment>
<protein>
    <recommendedName>
        <fullName evidence="11">G-protein coupled receptors family 1 profile domain-containing protein</fullName>
    </recommendedName>
</protein>
<evidence type="ECO:0000256" key="4">
    <source>
        <dbReference type="ARBA" id="ARBA00023040"/>
    </source>
</evidence>
<sequence>MRATPLLLNLISFIPFFCRKKDAALINDNASHLPICCLLLVDIGLSLLLSLPLYGFITERGYFTSDLSCFSFGAVDMTLSLTQFLTATIISFDRYIITRPKWGKYRNRALYAKVLLVAFFLSLVWSLAPAIGYGKYSRFHKDLFCSLDWRQGNIDPNSRDVSTRYIAFLTLTCLLFIVMPVCIASSFYYSIIDHVDRLNRAEDANAQLACEWAPKNHIAKVGLGCLAVSVVPSFAYSVVCLNPPVRSDQDSIHFLAVPLIISRVSALLNPIFYIWMNPEIVPVEEYFRKKFVKAPPPPKTYHTINLIADLPTVGLRLLTPTVPRRQLPQIPPHLLSPNTQAKSNYLMPPKETTPLL</sequence>